<dbReference type="Proteomes" id="UP000648801">
    <property type="component" value="Unassembled WGS sequence"/>
</dbReference>
<gene>
    <name evidence="1" type="ORF">GCM10011507_25380</name>
</gene>
<evidence type="ECO:0000313" key="2">
    <source>
        <dbReference type="Proteomes" id="UP000648801"/>
    </source>
</evidence>
<accession>A0A916W7J4</accession>
<proteinExistence type="predicted"/>
<reference evidence="1" key="1">
    <citation type="journal article" date="2014" name="Int. J. Syst. Evol. Microbiol.">
        <title>Complete genome sequence of Corynebacterium casei LMG S-19264T (=DSM 44701T), isolated from a smear-ripened cheese.</title>
        <authorList>
            <consortium name="US DOE Joint Genome Institute (JGI-PGF)"/>
            <person name="Walter F."/>
            <person name="Albersmeier A."/>
            <person name="Kalinowski J."/>
            <person name="Ruckert C."/>
        </authorList>
    </citation>
    <scope>NUCLEOTIDE SEQUENCE</scope>
    <source>
        <strain evidence="1">CGMCC 1.15447</strain>
    </source>
</reference>
<sequence>MQRQTESKDPENVSVTYISAHFQSQITSVPNSWQGIILSTPHSLKIPRKPKISKHFFCAQSGG</sequence>
<dbReference type="EMBL" id="BMJB01000001">
    <property type="protein sequence ID" value="GGA72699.1"/>
    <property type="molecule type" value="Genomic_DNA"/>
</dbReference>
<evidence type="ECO:0000313" key="1">
    <source>
        <dbReference type="EMBL" id="GGA72699.1"/>
    </source>
</evidence>
<reference evidence="1" key="2">
    <citation type="submission" date="2020-09" db="EMBL/GenBank/DDBJ databases">
        <authorList>
            <person name="Sun Q."/>
            <person name="Zhou Y."/>
        </authorList>
    </citation>
    <scope>NUCLEOTIDE SEQUENCE</scope>
    <source>
        <strain evidence="1">CGMCC 1.15447</strain>
    </source>
</reference>
<protein>
    <submittedName>
        <fullName evidence="1">Uncharacterized protein</fullName>
    </submittedName>
</protein>
<dbReference type="AlphaFoldDB" id="A0A916W7J4"/>
<organism evidence="1 2">
    <name type="scientific">Edaphobacter acidisoli</name>
    <dbReference type="NCBI Taxonomy" id="2040573"/>
    <lineage>
        <taxon>Bacteria</taxon>
        <taxon>Pseudomonadati</taxon>
        <taxon>Acidobacteriota</taxon>
        <taxon>Terriglobia</taxon>
        <taxon>Terriglobales</taxon>
        <taxon>Acidobacteriaceae</taxon>
        <taxon>Edaphobacter</taxon>
    </lineage>
</organism>
<name>A0A916W7J4_9BACT</name>
<keyword evidence="2" id="KW-1185">Reference proteome</keyword>
<comment type="caution">
    <text evidence="1">The sequence shown here is derived from an EMBL/GenBank/DDBJ whole genome shotgun (WGS) entry which is preliminary data.</text>
</comment>